<evidence type="ECO:0000313" key="3">
    <source>
        <dbReference type="EMBL" id="KAK5094460.1"/>
    </source>
</evidence>
<proteinExistence type="predicted"/>
<dbReference type="InterPro" id="IPR008928">
    <property type="entry name" value="6-hairpin_glycosidase_sf"/>
</dbReference>
<reference evidence="3 4" key="1">
    <citation type="submission" date="2023-08" db="EMBL/GenBank/DDBJ databases">
        <title>Black Yeasts Isolated from many extreme environments.</title>
        <authorList>
            <person name="Coleine C."/>
            <person name="Stajich J.E."/>
            <person name="Selbmann L."/>
        </authorList>
    </citation>
    <scope>NUCLEOTIDE SEQUENCE [LARGE SCALE GENOMIC DNA]</scope>
    <source>
        <strain evidence="3 4">CCFEE 5885</strain>
    </source>
</reference>
<dbReference type="InterPro" id="IPR012341">
    <property type="entry name" value="6hp_glycosidase-like_sf"/>
</dbReference>
<dbReference type="PANTHER" id="PTHR41814:SF1">
    <property type="entry name" value="CELLULASE"/>
    <property type="match status" value="1"/>
</dbReference>
<keyword evidence="4" id="KW-1185">Reference proteome</keyword>
<feature type="region of interest" description="Disordered" evidence="2">
    <location>
        <begin position="409"/>
        <end position="429"/>
    </location>
</feature>
<organism evidence="3 4">
    <name type="scientific">Lithohypha guttulata</name>
    <dbReference type="NCBI Taxonomy" id="1690604"/>
    <lineage>
        <taxon>Eukaryota</taxon>
        <taxon>Fungi</taxon>
        <taxon>Dikarya</taxon>
        <taxon>Ascomycota</taxon>
        <taxon>Pezizomycotina</taxon>
        <taxon>Eurotiomycetes</taxon>
        <taxon>Chaetothyriomycetidae</taxon>
        <taxon>Chaetothyriales</taxon>
        <taxon>Trichomeriaceae</taxon>
        <taxon>Lithohypha</taxon>
    </lineage>
</organism>
<name>A0ABR0KET7_9EURO</name>
<keyword evidence="1" id="KW-0378">Hydrolase</keyword>
<evidence type="ECO:0000313" key="4">
    <source>
        <dbReference type="Proteomes" id="UP001345013"/>
    </source>
</evidence>
<protein>
    <submittedName>
        <fullName evidence="3">Uncharacterized protein</fullName>
    </submittedName>
</protein>
<comment type="caution">
    <text evidence="3">The sequence shown here is derived from an EMBL/GenBank/DDBJ whole genome shotgun (WGS) entry which is preliminary data.</text>
</comment>
<sequence length="528" mass="58360">MTPLLTRSWLSVDGSGSPPPTTRNRVWSAGLLVVPILLAWYISAYLGREPSADNIELVRIDISKVLKQNLALAEHSWEHGVLTHALLELQNPELTVFAGPGYGVSLRDHSPGAVLEAFPGAKLPMCGLHGRYDEWTSVKGLRYAASKIETARPTRQGRGEGEKWWLYRGEKGGSAADAASLGWAALLLERAGADDPRNPVAVGRNAYGEAVDEMVDFLFRGYEDGGNMRFVDVDAVGSVHGARRGVGLAEGTSWAVSHRVDSPQLWADFVFMVPPFLAAYAVGRQDEKWLFEAVEQIRAYAMVLAVKHDTEWDGLWRHIVTLPRELGEDVCCHDEGLWLTGNAWALAGMVRVLGVLERWRPNMSTRSTGSGGMSEDRRVSYRAELLGMGHQMLKVLRYRAEHGPRRNILNNYLDRPPPPQIHDTSRSYEGDPAGTALVASSVYRLAQLGLLEDPTMLDWADEMYNAVAQQVDANGFLTPVASVTGVPSRELVGHTSEAQSFAILMYAARRDCEKLGICRKNKSRRGWF</sequence>
<accession>A0ABR0KET7</accession>
<dbReference type="EMBL" id="JAVRRG010000034">
    <property type="protein sequence ID" value="KAK5094460.1"/>
    <property type="molecule type" value="Genomic_DNA"/>
</dbReference>
<gene>
    <name evidence="3" type="ORF">LTR24_003615</name>
</gene>
<dbReference type="SUPFAM" id="SSF48208">
    <property type="entry name" value="Six-hairpin glycosidases"/>
    <property type="match status" value="1"/>
</dbReference>
<dbReference type="Pfam" id="PF07470">
    <property type="entry name" value="Glyco_hydro_88"/>
    <property type="match status" value="1"/>
</dbReference>
<dbReference type="PANTHER" id="PTHR41814">
    <property type="entry name" value="EXPRESSED PROTEIN"/>
    <property type="match status" value="1"/>
</dbReference>
<evidence type="ECO:0000256" key="1">
    <source>
        <dbReference type="ARBA" id="ARBA00022801"/>
    </source>
</evidence>
<dbReference type="InterPro" id="IPR010905">
    <property type="entry name" value="Glyco_hydro_88"/>
</dbReference>
<dbReference type="Proteomes" id="UP001345013">
    <property type="component" value="Unassembled WGS sequence"/>
</dbReference>
<evidence type="ECO:0000256" key="2">
    <source>
        <dbReference type="SAM" id="MobiDB-lite"/>
    </source>
</evidence>
<dbReference type="Gene3D" id="1.50.10.10">
    <property type="match status" value="1"/>
</dbReference>